<name>W8QFI6_KLEPN</name>
<geneLocation type="plasmid" evidence="2">
    <name>pUSKPC3</name>
</geneLocation>
<dbReference type="EMBL" id="KJ721789">
    <property type="protein sequence ID" value="AIT41932.1"/>
    <property type="molecule type" value="Genomic_DNA"/>
</dbReference>
<dbReference type="EMBL" id="KF954760">
    <property type="protein sequence ID" value="AHL68062.1"/>
    <property type="molecule type" value="Genomic_DNA"/>
</dbReference>
<organism evidence="1">
    <name type="scientific">Klebsiella pneumoniae</name>
    <dbReference type="NCBI Taxonomy" id="573"/>
    <lineage>
        <taxon>Bacteria</taxon>
        <taxon>Pseudomonadati</taxon>
        <taxon>Pseudomonadota</taxon>
        <taxon>Gammaproteobacteria</taxon>
        <taxon>Enterobacterales</taxon>
        <taxon>Enterobacteriaceae</taxon>
        <taxon>Klebsiella/Raoultella group</taxon>
        <taxon>Klebsiella</taxon>
        <taxon>Klebsiella pneumoniae complex</taxon>
    </lineage>
</organism>
<proteinExistence type="predicted"/>
<geneLocation type="plasmid" evidence="1">
    <name>pBK30683</name>
</geneLocation>
<accession>W8QFI6</accession>
<dbReference type="AlphaFoldDB" id="W8QFI6"/>
<evidence type="ECO:0000313" key="2">
    <source>
        <dbReference type="EMBL" id="AIT41932.1"/>
    </source>
</evidence>
<dbReference type="PATRIC" id="fig|573.1991.peg.5472"/>
<reference evidence="1" key="1">
    <citation type="journal article" date="2014" name="Antimicrob. Agents Chemother.">
        <title>Molecular Survey of the Dissemination of Two blaKPC-Harboring IncFIA Plasmids in New Jersey and New York Hospitals.</title>
        <authorList>
            <person name="Chen L."/>
            <person name="Chavda K.D."/>
            <person name="Melano R.G."/>
            <person name="Hong T."/>
            <person name="Rojtman A.D."/>
            <person name="Jacobs M.R."/>
            <person name="Bonomo R.A."/>
            <person name="Kreiswirth B.N."/>
        </authorList>
    </citation>
    <scope>NUCLEOTIDE SEQUENCE</scope>
    <source>
        <strain evidence="1">BK30683</strain>
        <plasmid evidence="1">pBK30683</plasmid>
    </source>
</reference>
<evidence type="ECO:0000313" key="1">
    <source>
        <dbReference type="EMBL" id="AHL68062.1"/>
    </source>
</evidence>
<keyword evidence="1" id="KW-0614">Plasmid</keyword>
<sequence>MSQLSFADFFNMARESADNPPVIQVRAQVAEVVPSVQRMMSEQHSRSRFIRVFKDTGRHLGRWEVFSDFLSLAASELSLPCRVSILTQIQHRACCILIRMRRFHRGDKYPPLFRPEREFGKDRIDVPGCVHAQPRAISPDIIFSRRAAFSIRRGENKGVYKRFAPLYFLPVGCKLPFAAQ</sequence>
<protein>
    <submittedName>
        <fullName evidence="1">Uncharacterized protein</fullName>
    </submittedName>
</protein>
<reference evidence="2" key="2">
    <citation type="submission" date="2014-04" db="EMBL/GenBank/DDBJ databases">
        <title>Complete sequencing and comparative analyses of KPC-3 plasmids.</title>
        <authorList>
            <person name="Chen Y.-T."/>
            <person name="Lin A.-C."/>
            <person name="Siu K."/>
        </authorList>
    </citation>
    <scope>NUCLEOTIDE SEQUENCE</scope>
    <source>
        <strain evidence="2">NJ HT1872</strain>
        <plasmid evidence="2">pUSKPC3</plasmid>
    </source>
</reference>